<dbReference type="EMBL" id="BK015078">
    <property type="protein sequence ID" value="DAD90134.1"/>
    <property type="molecule type" value="Genomic_DNA"/>
</dbReference>
<protein>
    <submittedName>
        <fullName evidence="1">ASCH domain protein</fullName>
    </submittedName>
</protein>
<proteinExistence type="predicted"/>
<name>A0A8S5N669_9CAUD</name>
<dbReference type="SUPFAM" id="SSF88697">
    <property type="entry name" value="PUA domain-like"/>
    <property type="match status" value="1"/>
</dbReference>
<sequence>MQINIKKDYDATKHEAYKALTVKQPYADDLVKAACKDIDGNVYGVKSIEVRSKPTQYRGRILICSSQKPIIPGKESGCIMGFVELYDIKRVEEFTPEDWDKTRIPRSKRAEIKTGYGWLMRNPVQCVELPVKGQLGIYNIAFEKGDIVEYPRVCKVSREDWELLQKTDNNV</sequence>
<reference evidence="1" key="1">
    <citation type="journal article" date="2021" name="Proc. Natl. Acad. Sci. U.S.A.">
        <title>A Catalog of Tens of Thousands of Viruses from Human Metagenomes Reveals Hidden Associations with Chronic Diseases.</title>
        <authorList>
            <person name="Tisza M.J."/>
            <person name="Buck C.B."/>
        </authorList>
    </citation>
    <scope>NUCLEOTIDE SEQUENCE</scope>
    <source>
        <strain evidence="1">CtfWC31</strain>
    </source>
</reference>
<evidence type="ECO:0000313" key="1">
    <source>
        <dbReference type="EMBL" id="DAD90134.1"/>
    </source>
</evidence>
<organism evidence="1">
    <name type="scientific">Siphoviridae sp. ctfWC31</name>
    <dbReference type="NCBI Taxonomy" id="2826414"/>
    <lineage>
        <taxon>Viruses</taxon>
        <taxon>Duplodnaviria</taxon>
        <taxon>Heunggongvirae</taxon>
        <taxon>Uroviricota</taxon>
        <taxon>Caudoviricetes</taxon>
    </lineage>
</organism>
<accession>A0A8S5N669</accession>
<dbReference type="Gene3D" id="2.30.130.30">
    <property type="entry name" value="Hypothetical protein"/>
    <property type="match status" value="1"/>
</dbReference>
<dbReference type="InterPro" id="IPR015947">
    <property type="entry name" value="PUA-like_sf"/>
</dbReference>